<dbReference type="Proteomes" id="UP000786989">
    <property type="component" value="Unassembled WGS sequence"/>
</dbReference>
<dbReference type="PANTHER" id="PTHR22642">
    <property type="entry name" value="IMIDAZOLONEPROPIONASE"/>
    <property type="match status" value="1"/>
</dbReference>
<name>A0A9D2UUT1_9ACTN</name>
<dbReference type="InterPro" id="IPR032466">
    <property type="entry name" value="Metal_Hydrolase"/>
</dbReference>
<proteinExistence type="predicted"/>
<dbReference type="EMBL" id="DYWI01000019">
    <property type="protein sequence ID" value="HJF64714.1"/>
    <property type="molecule type" value="Genomic_DNA"/>
</dbReference>
<comment type="caution">
    <text evidence="2">The sequence shown here is derived from an EMBL/GenBank/DDBJ whole genome shotgun (WGS) entry which is preliminary data.</text>
</comment>
<dbReference type="InterPro" id="IPR033932">
    <property type="entry name" value="YtcJ-like"/>
</dbReference>
<dbReference type="InterPro" id="IPR013108">
    <property type="entry name" value="Amidohydro_3"/>
</dbReference>
<dbReference type="Gene3D" id="2.30.40.10">
    <property type="entry name" value="Urease, subunit C, domain 1"/>
    <property type="match status" value="1"/>
</dbReference>
<protein>
    <submittedName>
        <fullName evidence="2">Amidohydrolase family protein</fullName>
    </submittedName>
</protein>
<accession>A0A9D2UUT1</accession>
<dbReference type="SUPFAM" id="SSF51338">
    <property type="entry name" value="Composite domain of metallo-dependent hydrolases"/>
    <property type="match status" value="1"/>
</dbReference>
<dbReference type="Gene3D" id="3.20.20.140">
    <property type="entry name" value="Metal-dependent hydrolases"/>
    <property type="match status" value="1"/>
</dbReference>
<dbReference type="CDD" id="cd01300">
    <property type="entry name" value="YtcJ_like"/>
    <property type="match status" value="1"/>
</dbReference>
<organism evidence="2 3">
    <name type="scientific">Slackia equolifaciens</name>
    <dbReference type="NCBI Taxonomy" id="498718"/>
    <lineage>
        <taxon>Bacteria</taxon>
        <taxon>Bacillati</taxon>
        <taxon>Actinomycetota</taxon>
        <taxon>Coriobacteriia</taxon>
        <taxon>Eggerthellales</taxon>
        <taxon>Eggerthellaceae</taxon>
        <taxon>Slackia</taxon>
    </lineage>
</organism>
<feature type="domain" description="Amidohydrolase 3" evidence="1">
    <location>
        <begin position="85"/>
        <end position="585"/>
    </location>
</feature>
<gene>
    <name evidence="2" type="ORF">K8U77_01165</name>
</gene>
<reference evidence="2" key="2">
    <citation type="submission" date="2021-09" db="EMBL/GenBank/DDBJ databases">
        <authorList>
            <person name="Gilroy R."/>
        </authorList>
    </citation>
    <scope>NUCLEOTIDE SEQUENCE</scope>
    <source>
        <strain evidence="2">ChiGjej6B6-11269</strain>
    </source>
</reference>
<evidence type="ECO:0000313" key="2">
    <source>
        <dbReference type="EMBL" id="HJF64714.1"/>
    </source>
</evidence>
<reference evidence="2" key="1">
    <citation type="journal article" date="2021" name="PeerJ">
        <title>Extensive microbial diversity within the chicken gut microbiome revealed by metagenomics and culture.</title>
        <authorList>
            <person name="Gilroy R."/>
            <person name="Ravi A."/>
            <person name="Getino M."/>
            <person name="Pursley I."/>
            <person name="Horton D.L."/>
            <person name="Alikhan N.F."/>
            <person name="Baker D."/>
            <person name="Gharbi K."/>
            <person name="Hall N."/>
            <person name="Watson M."/>
            <person name="Adriaenssens E.M."/>
            <person name="Foster-Nyarko E."/>
            <person name="Jarju S."/>
            <person name="Secka A."/>
            <person name="Antonio M."/>
            <person name="Oren A."/>
            <person name="Chaudhuri R.R."/>
            <person name="La Ragione R."/>
            <person name="Hildebrand F."/>
            <person name="Pallen M.J."/>
        </authorList>
    </citation>
    <scope>NUCLEOTIDE SEQUENCE</scope>
    <source>
        <strain evidence="2">ChiGjej6B6-11269</strain>
    </source>
</reference>
<dbReference type="PANTHER" id="PTHR22642:SF2">
    <property type="entry name" value="PROTEIN LONG AFTER FAR-RED 3"/>
    <property type="match status" value="1"/>
</dbReference>
<dbReference type="GO" id="GO:0016810">
    <property type="term" value="F:hydrolase activity, acting on carbon-nitrogen (but not peptide) bonds"/>
    <property type="evidence" value="ECO:0007669"/>
    <property type="project" value="InterPro"/>
</dbReference>
<sequence>MEPSATASAPSREAELIIISRNVFTGVEARPAPYSALNDMMPSLPSIPFPPPPDARPAAVCVRDGRIIAVVDPADAHAFRTPATRVVDYGDAFVCPGMHDAHVHAFHSALYASPLAESFLGESEADCVNRMRALAARKPQGWLLSQGWREYRWNPPVLPSKHSLDAAFPNRPVAMYSGDGHTLWLNSRALEELGVTRNSMPPQGGAFERDEAGELTGIVREAAAMELLPRIMATFTREEVAQAYRGFLRRMASLGITALCDMSLAANPGMDFIRDDVWSMLLDAGELTARVHLFPTLTGNLSRFESMRRTLRSPLLQACGLKQFFDGVSSQHTAYLKEPYTNARHPGDRGHLTVPFEQMRTMILHANSKGYPVRIHTIGDEAIHLALNIFEEAEALYGRPSMRTNGEAALCRNTLEHLENFQPEDIERLARLEVVASVQPPHITLDPGGPERDLGPERCRWMWPFATYLDKGVQMAFGTDSPVVDIDPMPVLYAAVTRQDAMTHEPCGGWLPEERIPMRAALSAYTYGSACAAGAKGALGTLEPDMWADIAVFDRDLTSNEVRLNPELILNTHAIATYVAGRQVFGE</sequence>
<evidence type="ECO:0000259" key="1">
    <source>
        <dbReference type="Pfam" id="PF07969"/>
    </source>
</evidence>
<evidence type="ECO:0000313" key="3">
    <source>
        <dbReference type="Proteomes" id="UP000786989"/>
    </source>
</evidence>
<dbReference type="Pfam" id="PF07969">
    <property type="entry name" value="Amidohydro_3"/>
    <property type="match status" value="1"/>
</dbReference>
<dbReference type="InterPro" id="IPR011059">
    <property type="entry name" value="Metal-dep_hydrolase_composite"/>
</dbReference>
<dbReference type="Gene3D" id="3.10.310.70">
    <property type="match status" value="1"/>
</dbReference>
<dbReference type="SUPFAM" id="SSF51556">
    <property type="entry name" value="Metallo-dependent hydrolases"/>
    <property type="match status" value="1"/>
</dbReference>
<dbReference type="AlphaFoldDB" id="A0A9D2UUT1"/>